<dbReference type="PANTHER" id="PTHR46641:SF18">
    <property type="entry name" value="G-PROTEIN COUPLED RECEPTORS FAMILY 1 PROFILE DOMAIN-CONTAINING PROTEIN"/>
    <property type="match status" value="1"/>
</dbReference>
<dbReference type="VEuPathDB" id="VectorBase:BGLAX_047484"/>
<dbReference type="VEuPathDB" id="VectorBase:BGLB029440"/>
<keyword evidence="2 5" id="KW-0812">Transmembrane</keyword>
<dbReference type="SUPFAM" id="SSF81321">
    <property type="entry name" value="Family A G protein-coupled receptor-like"/>
    <property type="match status" value="1"/>
</dbReference>
<evidence type="ECO:0000256" key="4">
    <source>
        <dbReference type="ARBA" id="ARBA00023136"/>
    </source>
</evidence>
<dbReference type="AlphaFoldDB" id="A0A2C9LC34"/>
<evidence type="ECO:0000256" key="3">
    <source>
        <dbReference type="ARBA" id="ARBA00022989"/>
    </source>
</evidence>
<feature type="transmembrane region" description="Helical" evidence="5">
    <location>
        <begin position="69"/>
        <end position="96"/>
    </location>
</feature>
<reference evidence="7" key="1">
    <citation type="submission" date="2020-05" db="UniProtKB">
        <authorList>
            <consortium name="EnsemblMetazoa"/>
        </authorList>
    </citation>
    <scope>IDENTIFICATION</scope>
    <source>
        <strain evidence="7">BB02</strain>
    </source>
</reference>
<proteinExistence type="predicted"/>
<evidence type="ECO:0000313" key="7">
    <source>
        <dbReference type="EnsemblMetazoa" id="BGLB029440-PA"/>
    </source>
</evidence>
<evidence type="ECO:0000256" key="1">
    <source>
        <dbReference type="ARBA" id="ARBA00004370"/>
    </source>
</evidence>
<dbReference type="InterPro" id="IPR017452">
    <property type="entry name" value="GPCR_Rhodpsn_7TM"/>
</dbReference>
<dbReference type="Gene3D" id="1.20.1070.10">
    <property type="entry name" value="Rhodopsin 7-helix transmembrane proteins"/>
    <property type="match status" value="1"/>
</dbReference>
<dbReference type="EnsemblMetazoa" id="BGLB029440-RA">
    <property type="protein sequence ID" value="BGLB029440-PA"/>
    <property type="gene ID" value="BGLB029440"/>
</dbReference>
<dbReference type="InterPro" id="IPR052954">
    <property type="entry name" value="GPCR-Ligand_Int"/>
</dbReference>
<dbReference type="KEGG" id="bgt:106068034"/>
<evidence type="ECO:0000256" key="2">
    <source>
        <dbReference type="ARBA" id="ARBA00022692"/>
    </source>
</evidence>
<feature type="domain" description="G-protein coupled receptors family 1 profile" evidence="6">
    <location>
        <begin position="40"/>
        <end position="340"/>
    </location>
</feature>
<feature type="transmembrane region" description="Helical" evidence="5">
    <location>
        <begin position="406"/>
        <end position="427"/>
    </location>
</feature>
<organism evidence="7 8">
    <name type="scientific">Biomphalaria glabrata</name>
    <name type="common">Bloodfluke planorb</name>
    <name type="synonym">Freshwater snail</name>
    <dbReference type="NCBI Taxonomy" id="6526"/>
    <lineage>
        <taxon>Eukaryota</taxon>
        <taxon>Metazoa</taxon>
        <taxon>Spiralia</taxon>
        <taxon>Lophotrochozoa</taxon>
        <taxon>Mollusca</taxon>
        <taxon>Gastropoda</taxon>
        <taxon>Heterobranchia</taxon>
        <taxon>Euthyneura</taxon>
        <taxon>Panpulmonata</taxon>
        <taxon>Hygrophila</taxon>
        <taxon>Lymnaeoidea</taxon>
        <taxon>Planorbidae</taxon>
        <taxon>Biomphalaria</taxon>
    </lineage>
</organism>
<name>A0A2C9LC34_BIOGL</name>
<sequence length="494" mass="56018">MNLSSQEVLFQSFMTDDEYIVLEGLMCLIRSCLALLGIVGNTINVLTFISMGIKDGVTTSFMLLSMSDISYLVTVMARSAAFAFMVSEKLSGYYIWYPVQPYGVYIFVGHAGRIPYILSNMITTLVAIMRCLCVVWPFSFKSLAFNRTLALVLVNTLTLFAVTSYLPVLLFMGMTWQFDPRLNSSRPALWISPLREEVKHVIWTARDALLPFVTQLIMTVCVVIMIKHLKSSHSFRHGTVNHFSNNMSALVMPPLAKKSNSQLKISTIELKGKDLQALRQVLLITSVYLICNTPTIVINITSLLERKLSIDSVYQNIYLSVTGCKHLFQTINSSFSVLVYYKYSSRYRHHFIRNGSTTVNNNFFFYKLKEMETSNNNSWLQLDPAESISDVLTFDQFVMFEGVLSIARAVISLFGIFGNTINIMTFISMGIKDGFSLSMTLLAGIELSHVIVIFMRSVIFGFFIIEYSTQFITWFPVEPFGFYIGHVALLLYSM</sequence>
<keyword evidence="3 5" id="KW-1133">Transmembrane helix</keyword>
<feature type="transmembrane region" description="Helical" evidence="5">
    <location>
        <begin position="208"/>
        <end position="226"/>
    </location>
</feature>
<dbReference type="GO" id="GO:0016020">
    <property type="term" value="C:membrane"/>
    <property type="evidence" value="ECO:0007669"/>
    <property type="project" value="UniProtKB-SubCell"/>
</dbReference>
<feature type="transmembrane region" description="Helical" evidence="5">
    <location>
        <begin position="281"/>
        <end position="304"/>
    </location>
</feature>
<feature type="transmembrane region" description="Helical" evidence="5">
    <location>
        <begin position="20"/>
        <end position="49"/>
    </location>
</feature>
<keyword evidence="4 5" id="KW-0472">Membrane</keyword>
<feature type="transmembrane region" description="Helical" evidence="5">
    <location>
        <begin position="150"/>
        <end position="176"/>
    </location>
</feature>
<dbReference type="VEuPathDB" id="VectorBase:BGLAX_036647"/>
<dbReference type="PROSITE" id="PS50262">
    <property type="entry name" value="G_PROTEIN_RECEP_F1_2"/>
    <property type="match status" value="1"/>
</dbReference>
<dbReference type="PANTHER" id="PTHR46641">
    <property type="entry name" value="FMRFAMIDE RECEPTOR-RELATED"/>
    <property type="match status" value="1"/>
</dbReference>
<accession>A0A2C9LC34</accession>
<evidence type="ECO:0000256" key="5">
    <source>
        <dbReference type="SAM" id="Phobius"/>
    </source>
</evidence>
<evidence type="ECO:0000259" key="6">
    <source>
        <dbReference type="PROSITE" id="PS50262"/>
    </source>
</evidence>
<dbReference type="Proteomes" id="UP000076420">
    <property type="component" value="Unassembled WGS sequence"/>
</dbReference>
<feature type="transmembrane region" description="Helical" evidence="5">
    <location>
        <begin position="439"/>
        <end position="465"/>
    </location>
</feature>
<evidence type="ECO:0000313" key="8">
    <source>
        <dbReference type="Proteomes" id="UP000076420"/>
    </source>
</evidence>
<comment type="subcellular location">
    <subcellularLocation>
        <location evidence="1">Membrane</location>
    </subcellularLocation>
</comment>
<protein>
    <recommendedName>
        <fullName evidence="6">G-protein coupled receptors family 1 profile domain-containing protein</fullName>
    </recommendedName>
</protein>
<feature type="transmembrane region" description="Helical" evidence="5">
    <location>
        <begin position="116"/>
        <end position="138"/>
    </location>
</feature>
<gene>
    <name evidence="7" type="primary">106068034</name>
</gene>
<feature type="transmembrane region" description="Helical" evidence="5">
    <location>
        <begin position="471"/>
        <end position="492"/>
    </location>
</feature>